<evidence type="ECO:0000313" key="3">
    <source>
        <dbReference type="Proteomes" id="UP001271249"/>
    </source>
</evidence>
<dbReference type="Proteomes" id="UP001271249">
    <property type="component" value="Unassembled WGS sequence"/>
</dbReference>
<gene>
    <name evidence="2" type="ORF">RFN29_01370</name>
</gene>
<dbReference type="RefSeq" id="WP_320224343.1">
    <property type="nucleotide sequence ID" value="NZ_JAVIJC010000001.1"/>
</dbReference>
<dbReference type="InterPro" id="IPR040582">
    <property type="entry name" value="OB_MalK-like"/>
</dbReference>
<dbReference type="EMBL" id="JAVIJC010000001">
    <property type="protein sequence ID" value="MDX8490219.1"/>
    <property type="molecule type" value="Genomic_DNA"/>
</dbReference>
<dbReference type="InterPro" id="IPR008995">
    <property type="entry name" value="Mo/tungstate-bd_C_term_dom"/>
</dbReference>
<dbReference type="SUPFAM" id="SSF50331">
    <property type="entry name" value="MOP-like"/>
    <property type="match status" value="1"/>
</dbReference>
<feature type="domain" description="MalK-like OB fold" evidence="1">
    <location>
        <begin position="4"/>
        <end position="53"/>
    </location>
</feature>
<keyword evidence="3" id="KW-1185">Reference proteome</keyword>
<name>A0ABU4YTF3_9HYPH</name>
<dbReference type="Gene3D" id="2.40.50.100">
    <property type="match status" value="1"/>
</dbReference>
<comment type="caution">
    <text evidence="2">The sequence shown here is derived from an EMBL/GenBank/DDBJ whole genome shotgun (WGS) entry which is preliminary data.</text>
</comment>
<dbReference type="InterPro" id="IPR012340">
    <property type="entry name" value="NA-bd_OB-fold"/>
</dbReference>
<evidence type="ECO:0000259" key="1">
    <source>
        <dbReference type="Pfam" id="PF17912"/>
    </source>
</evidence>
<organism evidence="2 3">
    <name type="scientific">Mesorhizobium captivum</name>
    <dbReference type="NCBI Taxonomy" id="3072319"/>
    <lineage>
        <taxon>Bacteria</taxon>
        <taxon>Pseudomonadati</taxon>
        <taxon>Pseudomonadota</taxon>
        <taxon>Alphaproteobacteria</taxon>
        <taxon>Hyphomicrobiales</taxon>
        <taxon>Phyllobacteriaceae</taxon>
        <taxon>Mesorhizobium</taxon>
    </lineage>
</organism>
<protein>
    <submittedName>
        <fullName evidence="2">TOBE domain-containing protein</fullName>
    </submittedName>
</protein>
<sequence>MAEMNLMKVKVESTGAEGVSVTLRGGKALIVPVEAGGTKAGDELLLGMRPEHLKVASDGPFKGQAALAERLGSLTIFHVETAPDVTLVVQAKGGDATPLHTPIALDIAPSACHLSRPQGPALRPLGTA</sequence>
<dbReference type="Gene3D" id="2.40.50.140">
    <property type="entry name" value="Nucleic acid-binding proteins"/>
    <property type="match status" value="1"/>
</dbReference>
<proteinExistence type="predicted"/>
<dbReference type="Pfam" id="PF17912">
    <property type="entry name" value="OB_MalK"/>
    <property type="match status" value="1"/>
</dbReference>
<reference evidence="2 3" key="1">
    <citation type="submission" date="2023-08" db="EMBL/GenBank/DDBJ databases">
        <title>Implementing the SeqCode for naming new Mesorhizobium species isolated from Vachellia karroo root nodules.</title>
        <authorList>
            <person name="Van Lill M."/>
        </authorList>
    </citation>
    <scope>NUCLEOTIDE SEQUENCE [LARGE SCALE GENOMIC DNA]</scope>
    <source>
        <strain evidence="2 3">VK22B</strain>
    </source>
</reference>
<evidence type="ECO:0000313" key="2">
    <source>
        <dbReference type="EMBL" id="MDX8490219.1"/>
    </source>
</evidence>
<accession>A0ABU4YTF3</accession>